<reference evidence="10 11" key="1">
    <citation type="journal article" date="2016" name="Nat. Microbiol.">
        <title>Genomic inference of the metabolism of cosmopolitan subsurface Archaea, Hadesarchaea.</title>
        <authorList>
            <person name="Baker B.J."/>
            <person name="Saw J.H."/>
            <person name="Lind A.E."/>
            <person name="Lazar C.S."/>
            <person name="Hinrichs K.-U."/>
            <person name="Teske A.P."/>
            <person name="Ettema T.J."/>
        </authorList>
    </citation>
    <scope>NUCLEOTIDE SEQUENCE [LARGE SCALE GENOMIC DNA]</scope>
</reference>
<dbReference type="PANTHER" id="PTHR11703:SF2">
    <property type="entry name" value="DEOXYHYPUSINE SYNTHASE-LIKE PROTEIN"/>
    <property type="match status" value="1"/>
</dbReference>
<dbReference type="AlphaFoldDB" id="A0A147JZD8"/>
<dbReference type="STRING" id="1776334.APZ16_04000"/>
<dbReference type="UniPathway" id="UPA00354"/>
<evidence type="ECO:0000256" key="1">
    <source>
        <dbReference type="ARBA" id="ARBA00000952"/>
    </source>
</evidence>
<dbReference type="Proteomes" id="UP000074294">
    <property type="component" value="Unassembled WGS sequence"/>
</dbReference>
<dbReference type="InterPro" id="IPR022899">
    <property type="entry name" value="Deoxyhypus_synthase_arc"/>
</dbReference>
<dbReference type="GO" id="GO:0034038">
    <property type="term" value="F:deoxyhypusine synthase activity"/>
    <property type="evidence" value="ECO:0007669"/>
    <property type="project" value="UniProtKB-UniRule"/>
</dbReference>
<evidence type="ECO:0000313" key="10">
    <source>
        <dbReference type="EMBL" id="KUO41861.1"/>
    </source>
</evidence>
<comment type="pathway">
    <text evidence="4 9">Protein modification; eIF5A hypusination.</text>
</comment>
<evidence type="ECO:0000256" key="4">
    <source>
        <dbReference type="ARBA" id="ARBA00005041"/>
    </source>
</evidence>
<comment type="cofactor">
    <cofactor evidence="2 9">
        <name>NAD(+)</name>
        <dbReference type="ChEBI" id="CHEBI:57540"/>
    </cofactor>
</comment>
<dbReference type="HAMAP" id="MF_00153">
    <property type="entry name" value="DHS"/>
    <property type="match status" value="1"/>
</dbReference>
<keyword evidence="8 9" id="KW-0386">Hypusine biosynthesis</keyword>
<comment type="similarity">
    <text evidence="5 9">Belongs to the deoxyhypusine synthase family.</text>
</comment>
<dbReference type="Pfam" id="PF01916">
    <property type="entry name" value="DS"/>
    <property type="match status" value="1"/>
</dbReference>
<dbReference type="Gene3D" id="3.40.910.10">
    <property type="entry name" value="Deoxyhypusine synthase"/>
    <property type="match status" value="1"/>
</dbReference>
<dbReference type="GO" id="GO:0005737">
    <property type="term" value="C:cytoplasm"/>
    <property type="evidence" value="ECO:0007669"/>
    <property type="project" value="TreeGrafter"/>
</dbReference>
<sequence length="307" mass="33646">MARWVKHIQLRAGMRIDDLVQEMEKCGVFSAGRVAKAVEIYREMLRQKSTIFMGVGGAVVPGGLRQALTDAIRKDLVNVLVVTGANATHDLIEAFGGHHAQGDEQADDVELRNRRISRIYDVYVPQEAFEIFEDNIQPLLAKVLEKGSRISSAELLRRIGLELTDRNSFLKAAAEKKVPVFCPAIADSILGLQIWLYSQDHDIVIDTLKDIKEILELASGAKKPGAVLLGGGVPKNFIFQSMLLTPRSFDYAIQITMDRPEPGGLSGATLEEAKSWGKVAKDAKTVTVVGDTTVILPIILAAVMKRS</sequence>
<proteinExistence type="inferred from homology"/>
<keyword evidence="7 9" id="KW-0520">NAD</keyword>
<dbReference type="InterPro" id="IPR036982">
    <property type="entry name" value="Deoxyhypusine_synthase_sf"/>
</dbReference>
<organism evidence="10 11">
    <name type="scientific">Hadarchaeum yellowstonense</name>
    <dbReference type="NCBI Taxonomy" id="1776334"/>
    <lineage>
        <taxon>Archaea</taxon>
        <taxon>Methanobacteriati</taxon>
        <taxon>Candidatus Hadarchaeota</taxon>
        <taxon>Candidatus Hadarchaeia</taxon>
        <taxon>Candidatus Hadarchaeales</taxon>
        <taxon>Candidatus Hadarchaeaceae</taxon>
        <taxon>Candidatus Hadarchaeum</taxon>
    </lineage>
</organism>
<evidence type="ECO:0000256" key="7">
    <source>
        <dbReference type="ARBA" id="ARBA00023027"/>
    </source>
</evidence>
<evidence type="ECO:0000256" key="5">
    <source>
        <dbReference type="ARBA" id="ARBA00009892"/>
    </source>
</evidence>
<accession>A0A147JZD8</accession>
<keyword evidence="6 9" id="KW-0808">Transferase</keyword>
<evidence type="ECO:0000256" key="2">
    <source>
        <dbReference type="ARBA" id="ARBA00001911"/>
    </source>
</evidence>
<comment type="caution">
    <text evidence="10">The sequence shown here is derived from an EMBL/GenBank/DDBJ whole genome shotgun (WGS) entry which is preliminary data.</text>
</comment>
<name>A0A147JZD8_HADYE</name>
<dbReference type="InterPro" id="IPR029035">
    <property type="entry name" value="DHS-like_NAD/FAD-binding_dom"/>
</dbReference>
<evidence type="ECO:0000256" key="8">
    <source>
        <dbReference type="ARBA" id="ARBA00023256"/>
    </source>
</evidence>
<evidence type="ECO:0000256" key="9">
    <source>
        <dbReference type="HAMAP-Rule" id="MF_00153"/>
    </source>
</evidence>
<comment type="function">
    <text evidence="3 9">Catalyzes the NAD-dependent oxidative cleavage of spermidine and the subsequent transfer of the butylamine moiety of spermidine to the epsilon-amino group of a specific lysine residue of the eIF-5A precursor protein to form the intermediate deoxyhypusine residue.</text>
</comment>
<dbReference type="NCBIfam" id="NF002630">
    <property type="entry name" value="PRK02301.1"/>
    <property type="match status" value="1"/>
</dbReference>
<evidence type="ECO:0000256" key="6">
    <source>
        <dbReference type="ARBA" id="ARBA00022679"/>
    </source>
</evidence>
<comment type="catalytic activity">
    <reaction evidence="1 9">
        <text>[eIF5A protein]-L-lysine + spermidine = [eIF5A protein]-deoxyhypusine + propane-1,3-diamine</text>
        <dbReference type="Rhea" id="RHEA:33299"/>
        <dbReference type="Rhea" id="RHEA-COMP:10143"/>
        <dbReference type="Rhea" id="RHEA-COMP:10144"/>
        <dbReference type="ChEBI" id="CHEBI:29969"/>
        <dbReference type="ChEBI" id="CHEBI:57484"/>
        <dbReference type="ChEBI" id="CHEBI:57834"/>
        <dbReference type="ChEBI" id="CHEBI:82657"/>
        <dbReference type="EC" id="2.5.1.46"/>
    </reaction>
</comment>
<gene>
    <name evidence="9" type="primary">dys</name>
    <name evidence="10" type="ORF">APZ16_04000</name>
</gene>
<evidence type="ECO:0000256" key="3">
    <source>
        <dbReference type="ARBA" id="ARBA00002823"/>
    </source>
</evidence>
<dbReference type="InterPro" id="IPR002773">
    <property type="entry name" value="Deoxyhypusine_synthase"/>
</dbReference>
<evidence type="ECO:0000313" key="11">
    <source>
        <dbReference type="Proteomes" id="UP000074294"/>
    </source>
</evidence>
<dbReference type="NCBIfam" id="TIGR00321">
    <property type="entry name" value="dhys"/>
    <property type="match status" value="1"/>
</dbReference>
<feature type="active site" description="Nucleophile" evidence="9">
    <location>
        <position position="278"/>
    </location>
</feature>
<dbReference type="PANTHER" id="PTHR11703">
    <property type="entry name" value="DEOXYHYPUSINE SYNTHASE"/>
    <property type="match status" value="1"/>
</dbReference>
<dbReference type="EC" id="2.5.1.46" evidence="9"/>
<protein>
    <recommendedName>
        <fullName evidence="9">Probable deoxyhypusine synthase</fullName>
        <shortName evidence="9">DHS</shortName>
        <ecNumber evidence="9">2.5.1.46</ecNumber>
    </recommendedName>
</protein>
<dbReference type="EMBL" id="LQMQ01000013">
    <property type="protein sequence ID" value="KUO41861.1"/>
    <property type="molecule type" value="Genomic_DNA"/>
</dbReference>
<dbReference type="SUPFAM" id="SSF52467">
    <property type="entry name" value="DHS-like NAD/FAD-binding domain"/>
    <property type="match status" value="1"/>
</dbReference>